<name>A0A183DK93_9BILA</name>
<dbReference type="Pfam" id="PF12066">
    <property type="entry name" value="SERRATE_Ars2_N"/>
    <property type="match status" value="1"/>
</dbReference>
<accession>A0A183DK93</accession>
<dbReference type="InterPro" id="IPR021933">
    <property type="entry name" value="SERRATE/Ars2_N"/>
</dbReference>
<evidence type="ECO:0000259" key="1">
    <source>
        <dbReference type="Pfam" id="PF12066"/>
    </source>
</evidence>
<dbReference type="WBParaSite" id="GPUH_0000914401-mRNA-1">
    <property type="protein sequence ID" value="GPUH_0000914401-mRNA-1"/>
    <property type="gene ID" value="GPUH_0000914401"/>
</dbReference>
<dbReference type="AlphaFoldDB" id="A0A183DK93"/>
<protein>
    <submittedName>
        <fullName evidence="2">DUF3546 domain-containing protein</fullName>
    </submittedName>
</protein>
<feature type="domain" description="SERRATE/Ars2 N-terminal" evidence="1">
    <location>
        <begin position="2"/>
        <end position="54"/>
    </location>
</feature>
<organism evidence="2">
    <name type="scientific">Gongylonema pulchrum</name>
    <dbReference type="NCBI Taxonomy" id="637853"/>
    <lineage>
        <taxon>Eukaryota</taxon>
        <taxon>Metazoa</taxon>
        <taxon>Ecdysozoa</taxon>
        <taxon>Nematoda</taxon>
        <taxon>Chromadorea</taxon>
        <taxon>Rhabditida</taxon>
        <taxon>Spirurina</taxon>
        <taxon>Spiruromorpha</taxon>
        <taxon>Spiruroidea</taxon>
        <taxon>Gongylonematidae</taxon>
        <taxon>Gongylonema</taxon>
    </lineage>
</organism>
<sequence>LKYHPEDSRERKSQQAQNIARRLEIFQSLYDEKIKDLHIDYDCAAEIIRTMDTCWFMCL</sequence>
<proteinExistence type="predicted"/>
<reference evidence="2" key="1">
    <citation type="submission" date="2016-06" db="UniProtKB">
        <authorList>
            <consortium name="WormBaseParasite"/>
        </authorList>
    </citation>
    <scope>IDENTIFICATION</scope>
</reference>
<evidence type="ECO:0000313" key="2">
    <source>
        <dbReference type="WBParaSite" id="GPUH_0000914401-mRNA-1"/>
    </source>
</evidence>